<dbReference type="Proteomes" id="UP001198806">
    <property type="component" value="Unassembled WGS sequence"/>
</dbReference>
<dbReference type="AlphaFoldDB" id="A0AAP2VMH7"/>
<sequence>MLDKIIIISWSNYDQRIGDQFDVLYLINNGYVVEYWDVSNITIPGYSVKNCIPPEGLVNVKFENKKEFIGRVNKERHSYFIVYMNCCPKSFFCYRILSKFNCFQIYCVNGVLPAVSKITRYSQYIRILSLDNILQIFQKIIFSLLLNTKLIRPVNILLKTCDIASNKGGCKINDKTKVFPFNTLDFQQTLLQNNVDPFPNERYIVFLDQYLPFHPDNKMRGINYDPSDYFMQMNHFFNRIEEKLSCKVIIAGHPAVEDRQSYCTYFNGRKVVYDNTMVLIKNSIATIAHFSTAVSYSVIFKKKIFFVFSEDMKNTSPLQYSMGNNISSMLKSRIIELNNKSNFDIDFDLDINLAAYDNYKHLYLVNRDSQNEQNGKLLIDSIS</sequence>
<name>A0AAP2VMH7_PARDI</name>
<gene>
    <name evidence="1" type="ORF">LI194_19445</name>
</gene>
<reference evidence="1" key="1">
    <citation type="submission" date="2021-10" db="EMBL/GenBank/DDBJ databases">
        <title>Collection of gut derived symbiotic bacterial strains cultured from healthy donors.</title>
        <authorList>
            <person name="Lin H."/>
            <person name="Littmann E."/>
            <person name="Kohout C."/>
            <person name="Pamer E.G."/>
        </authorList>
    </citation>
    <scope>NUCLEOTIDE SEQUENCE</scope>
    <source>
        <strain evidence="1">DFI.2.94</strain>
    </source>
</reference>
<dbReference type="EMBL" id="JAJCNI010000033">
    <property type="protein sequence ID" value="MCB6519960.1"/>
    <property type="molecule type" value="Genomic_DNA"/>
</dbReference>
<accession>A0AAP2VMH7</accession>
<proteinExistence type="predicted"/>
<organism evidence="1 2">
    <name type="scientific">Parabacteroides distasonis</name>
    <dbReference type="NCBI Taxonomy" id="823"/>
    <lineage>
        <taxon>Bacteria</taxon>
        <taxon>Pseudomonadati</taxon>
        <taxon>Bacteroidota</taxon>
        <taxon>Bacteroidia</taxon>
        <taxon>Bacteroidales</taxon>
        <taxon>Tannerellaceae</taxon>
        <taxon>Parabacteroides</taxon>
    </lineage>
</organism>
<protein>
    <submittedName>
        <fullName evidence="1">Uncharacterized protein</fullName>
    </submittedName>
</protein>
<evidence type="ECO:0000313" key="2">
    <source>
        <dbReference type="Proteomes" id="UP001198806"/>
    </source>
</evidence>
<evidence type="ECO:0000313" key="1">
    <source>
        <dbReference type="EMBL" id="MCB6519960.1"/>
    </source>
</evidence>
<comment type="caution">
    <text evidence="1">The sequence shown here is derived from an EMBL/GenBank/DDBJ whole genome shotgun (WGS) entry which is preliminary data.</text>
</comment>
<dbReference type="RefSeq" id="WP_158532385.1">
    <property type="nucleotide sequence ID" value="NZ_JADMVU010000045.1"/>
</dbReference>